<evidence type="ECO:0000256" key="1">
    <source>
        <dbReference type="SAM" id="MobiDB-lite"/>
    </source>
</evidence>
<dbReference type="PIRSF" id="PIRSF028743">
    <property type="entry name" value="GvpO_protein"/>
    <property type="match status" value="1"/>
</dbReference>
<sequence>MVEEERRETPRPRRRRPEQPDVRARGGAGRNGQYGPAESAARKAAATVAAFTGREPECVISVERCDDGWQVGVEVVETRRIPDSTDILANYVVRLEPDGELISYRRTCRYTRSQVNRETR</sequence>
<comment type="caution">
    <text evidence="2">The sequence shown here is derived from an EMBL/GenBank/DDBJ whole genome shotgun (WGS) entry which is preliminary data.</text>
</comment>
<evidence type="ECO:0008006" key="4">
    <source>
        <dbReference type="Google" id="ProtNLM"/>
    </source>
</evidence>
<dbReference type="EMBL" id="BJVI01000010">
    <property type="protein sequence ID" value="GEL17586.1"/>
    <property type="molecule type" value="Genomic_DNA"/>
</dbReference>
<keyword evidence="3" id="KW-1185">Reference proteome</keyword>
<evidence type="ECO:0000313" key="3">
    <source>
        <dbReference type="Proteomes" id="UP000321328"/>
    </source>
</evidence>
<feature type="region of interest" description="Disordered" evidence="1">
    <location>
        <begin position="1"/>
        <end position="41"/>
    </location>
</feature>
<gene>
    <name evidence="2" type="ORF">PA7_14230</name>
</gene>
<evidence type="ECO:0000313" key="2">
    <source>
        <dbReference type="EMBL" id="GEL17586.1"/>
    </source>
</evidence>
<accession>A0A511CYE8</accession>
<protein>
    <recommendedName>
        <fullName evidence="4">Gas vesicle protein</fullName>
    </recommendedName>
</protein>
<dbReference type="STRING" id="1123024.GCA_000423625_03363"/>
<name>A0A511CYE8_9PSEU</name>
<proteinExistence type="predicted"/>
<organism evidence="2 3">
    <name type="scientific">Pseudonocardia asaccharolytica DSM 44247 = NBRC 16224</name>
    <dbReference type="NCBI Taxonomy" id="1123024"/>
    <lineage>
        <taxon>Bacteria</taxon>
        <taxon>Bacillati</taxon>
        <taxon>Actinomycetota</taxon>
        <taxon>Actinomycetes</taxon>
        <taxon>Pseudonocardiales</taxon>
        <taxon>Pseudonocardiaceae</taxon>
        <taxon>Pseudonocardia</taxon>
    </lineage>
</organism>
<feature type="compositionally biased region" description="Basic and acidic residues" evidence="1">
    <location>
        <begin position="1"/>
        <end position="24"/>
    </location>
</feature>
<dbReference type="GO" id="GO:0031412">
    <property type="term" value="P:gas vesicle organization"/>
    <property type="evidence" value="ECO:0007669"/>
    <property type="project" value="InterPro"/>
</dbReference>
<dbReference type="InterPro" id="IPR008634">
    <property type="entry name" value="Gas-vesicle_GvpO"/>
</dbReference>
<dbReference type="AlphaFoldDB" id="A0A511CYE8"/>
<dbReference type="Pfam" id="PF05800">
    <property type="entry name" value="GvpO"/>
    <property type="match status" value="1"/>
</dbReference>
<reference evidence="2 3" key="1">
    <citation type="submission" date="2019-07" db="EMBL/GenBank/DDBJ databases">
        <title>Whole genome shotgun sequence of Pseudonocardia asaccharolytica NBRC 16224.</title>
        <authorList>
            <person name="Hosoyama A."/>
            <person name="Uohara A."/>
            <person name="Ohji S."/>
            <person name="Ichikawa N."/>
        </authorList>
    </citation>
    <scope>NUCLEOTIDE SEQUENCE [LARGE SCALE GENOMIC DNA]</scope>
    <source>
        <strain evidence="2 3">NBRC 16224</strain>
    </source>
</reference>
<dbReference type="RefSeq" id="WP_037058196.1">
    <property type="nucleotide sequence ID" value="NZ_BJVI01000010.1"/>
</dbReference>
<dbReference type="Proteomes" id="UP000321328">
    <property type="component" value="Unassembled WGS sequence"/>
</dbReference>